<evidence type="ECO:0000313" key="3">
    <source>
        <dbReference type="Proteomes" id="UP001597508"/>
    </source>
</evidence>
<keyword evidence="1" id="KW-0812">Transmembrane</keyword>
<keyword evidence="1" id="KW-1133">Transmembrane helix</keyword>
<dbReference type="Proteomes" id="UP001597508">
    <property type="component" value="Unassembled WGS sequence"/>
</dbReference>
<feature type="transmembrane region" description="Helical" evidence="1">
    <location>
        <begin position="92"/>
        <end position="113"/>
    </location>
</feature>
<accession>A0ABW5LNU4</accession>
<dbReference type="RefSeq" id="WP_379664809.1">
    <property type="nucleotide sequence ID" value="NZ_JBHULH010000001.1"/>
</dbReference>
<gene>
    <name evidence="2" type="ORF">ACFSRZ_01810</name>
</gene>
<sequence length="513" mass="59943">MKKEDKKALERYQKKLELIQQGGQVNAFETDHQRQAAIEKAKKDVRFCVKRYFPHYATSECADFQIAFAIMVLKDSNFTGFAKWGRGLAKSVWCNIIIPFWLWLNGIDMYFVLVGVSEKKAIQLLSDLKAEFEVNPQIIADFGEQKKPGSWNDELWVTNGGFIGQALGFGQSCRGLRVGPKRPSMYSCDDLETKKTIKNEKRQDEMVEYVEEELLASMDGENERLLFPNNWFAPVMFLKKLAAKHPDWVVHEVKAYDPITYEPRWKEKYTKAYYRRKEKKMGVTSAKSEYNHEAKLKGGKIFKSEYVQWVKLPRIDHFKAIICHWDVAYAGRVGNHINDGSDYNAVRIWGVYKEEFYLIHCFVQQTKMLPAVKYMIEFKKSLPKNVDVDFRVESQFWNDEVRRTVEDAKRELNAPEFNLTESHNKRNKFRKIIDELEARYQNGRIKYNIKLKHHKDTQIGMQQLFGIHHGYTTKDDAPDADAEAIHEGAKYIYSAPEGQDSWNSGKMKSVNQW</sequence>
<proteinExistence type="predicted"/>
<keyword evidence="1" id="KW-0472">Membrane</keyword>
<evidence type="ECO:0008006" key="4">
    <source>
        <dbReference type="Google" id="ProtNLM"/>
    </source>
</evidence>
<keyword evidence="3" id="KW-1185">Reference proteome</keyword>
<evidence type="ECO:0000313" key="2">
    <source>
        <dbReference type="EMBL" id="MFD2566087.1"/>
    </source>
</evidence>
<reference evidence="3" key="1">
    <citation type="journal article" date="2019" name="Int. J. Syst. Evol. Microbiol.">
        <title>The Global Catalogue of Microorganisms (GCM) 10K type strain sequencing project: providing services to taxonomists for standard genome sequencing and annotation.</title>
        <authorList>
            <consortium name="The Broad Institute Genomics Platform"/>
            <consortium name="The Broad Institute Genome Sequencing Center for Infectious Disease"/>
            <person name="Wu L."/>
            <person name="Ma J."/>
        </authorList>
    </citation>
    <scope>NUCLEOTIDE SEQUENCE [LARGE SCALE GENOMIC DNA]</scope>
    <source>
        <strain evidence="3">KCTC 52127</strain>
    </source>
</reference>
<protein>
    <recommendedName>
        <fullName evidence="4">Terminase</fullName>
    </recommendedName>
</protein>
<organism evidence="2 3">
    <name type="scientific">Pseudotenacibaculum haliotis</name>
    <dbReference type="NCBI Taxonomy" id="1862138"/>
    <lineage>
        <taxon>Bacteria</taxon>
        <taxon>Pseudomonadati</taxon>
        <taxon>Bacteroidota</taxon>
        <taxon>Flavobacteriia</taxon>
        <taxon>Flavobacteriales</taxon>
        <taxon>Flavobacteriaceae</taxon>
        <taxon>Pseudotenacibaculum</taxon>
    </lineage>
</organism>
<name>A0ABW5LNU4_9FLAO</name>
<evidence type="ECO:0000256" key="1">
    <source>
        <dbReference type="SAM" id="Phobius"/>
    </source>
</evidence>
<comment type="caution">
    <text evidence="2">The sequence shown here is derived from an EMBL/GenBank/DDBJ whole genome shotgun (WGS) entry which is preliminary data.</text>
</comment>
<dbReference type="EMBL" id="JBHULH010000001">
    <property type="protein sequence ID" value="MFD2566087.1"/>
    <property type="molecule type" value="Genomic_DNA"/>
</dbReference>